<dbReference type="RefSeq" id="WP_145152764.1">
    <property type="nucleotide sequence ID" value="NZ_VNIM01000055.1"/>
</dbReference>
<dbReference type="Proteomes" id="UP000318681">
    <property type="component" value="Unassembled WGS sequence"/>
</dbReference>
<evidence type="ECO:0000313" key="2">
    <source>
        <dbReference type="EMBL" id="TVV72866.1"/>
    </source>
</evidence>
<feature type="chain" id="PRO_5022177680" evidence="1">
    <location>
        <begin position="32"/>
        <end position="220"/>
    </location>
</feature>
<dbReference type="InterPro" id="IPR025566">
    <property type="entry name" value="DUF4331"/>
</dbReference>
<protein>
    <submittedName>
        <fullName evidence="2">DUF4331 domain-containing protein</fullName>
    </submittedName>
</protein>
<gene>
    <name evidence="2" type="ORF">FOY91_13335</name>
</gene>
<dbReference type="EMBL" id="VNIM01000055">
    <property type="protein sequence ID" value="TVV72866.1"/>
    <property type="molecule type" value="Genomic_DNA"/>
</dbReference>
<sequence length="220" mass="23141">MGMGKATAALASATLAVVAAGGLWVYQSANAADHLDPPSRTDAAVTSTPDVAADIADVFAWNTDSTVTLVVTNAGPRAPGEAPFYDRNVIYQIHVSNDGNPATSERDINVRYGRDAAGNWGVQFEGIPGATGAVAGPVQTVLTNGAVVKATAGLFDDPFFFDLQGFKDTQSTGTLSIRNTRNFFAGKNDTSFVIEFPRSAIENGTNPIQIWAETRRIQGS</sequence>
<dbReference type="AlphaFoldDB" id="A0A558R0H4"/>
<dbReference type="Pfam" id="PF14224">
    <property type="entry name" value="DUF4331"/>
    <property type="match status" value="1"/>
</dbReference>
<keyword evidence="1" id="KW-0732">Signal</keyword>
<name>A0A558R0H4_9SPHN</name>
<feature type="signal peptide" evidence="1">
    <location>
        <begin position="1"/>
        <end position="31"/>
    </location>
</feature>
<comment type="caution">
    <text evidence="2">The sequence shown here is derived from an EMBL/GenBank/DDBJ whole genome shotgun (WGS) entry which is preliminary data.</text>
</comment>
<evidence type="ECO:0000313" key="3">
    <source>
        <dbReference type="Proteomes" id="UP000318681"/>
    </source>
</evidence>
<dbReference type="OrthoDB" id="9791748at2"/>
<evidence type="ECO:0000256" key="1">
    <source>
        <dbReference type="SAM" id="SignalP"/>
    </source>
</evidence>
<keyword evidence="3" id="KW-1185">Reference proteome</keyword>
<accession>A0A558R0H4</accession>
<organism evidence="2 3">
    <name type="scientific">Alterirhizorhabdus solaris</name>
    <dbReference type="NCBI Taxonomy" id="2529389"/>
    <lineage>
        <taxon>Bacteria</taxon>
        <taxon>Pseudomonadati</taxon>
        <taxon>Pseudomonadota</taxon>
        <taxon>Alphaproteobacteria</taxon>
        <taxon>Sphingomonadales</taxon>
        <taxon>Rhizorhabdaceae</taxon>
        <taxon>Alterirhizorhabdus</taxon>
    </lineage>
</organism>
<proteinExistence type="predicted"/>
<reference evidence="2 3" key="1">
    <citation type="submission" date="2019-07" db="EMBL/GenBank/DDBJ databases">
        <title>Sphingomonas solaris sp. nov., isolated from a solar panel from Boston, Massachusetts.</title>
        <authorList>
            <person name="Tanner K."/>
            <person name="Pascual J."/>
            <person name="Mancuso C."/>
            <person name="Pereto J."/>
            <person name="Khalil A."/>
            <person name="Vilanova C."/>
        </authorList>
    </citation>
    <scope>NUCLEOTIDE SEQUENCE [LARGE SCALE GENOMIC DNA]</scope>
    <source>
        <strain evidence="2 3">R4DWN</strain>
    </source>
</reference>